<proteinExistence type="predicted"/>
<dbReference type="EMBL" id="JAYRBN010000050">
    <property type="protein sequence ID" value="KAL2744279.1"/>
    <property type="molecule type" value="Genomic_DNA"/>
</dbReference>
<accession>A0ABD2CGS5</accession>
<name>A0ABD2CGS5_VESMC</name>
<dbReference type="AlphaFoldDB" id="A0ABD2CGS5"/>
<evidence type="ECO:0000313" key="1">
    <source>
        <dbReference type="EMBL" id="KAL2744279.1"/>
    </source>
</evidence>
<comment type="caution">
    <text evidence="1">The sequence shown here is derived from an EMBL/GenBank/DDBJ whole genome shotgun (WGS) entry which is preliminary data.</text>
</comment>
<reference evidence="1 2" key="1">
    <citation type="journal article" date="2024" name="Ann. Entomol. Soc. Am.">
        <title>Genomic analyses of the southern and eastern yellowjacket wasps (Hymenoptera: Vespidae) reveal evolutionary signatures of social life.</title>
        <authorList>
            <person name="Catto M.A."/>
            <person name="Caine P.B."/>
            <person name="Orr S.E."/>
            <person name="Hunt B.G."/>
            <person name="Goodisman M.A.D."/>
        </authorList>
    </citation>
    <scope>NUCLEOTIDE SEQUENCE [LARGE SCALE GENOMIC DNA]</scope>
    <source>
        <strain evidence="1">232</strain>
        <tissue evidence="1">Head and thorax</tissue>
    </source>
</reference>
<gene>
    <name evidence="1" type="ORF">V1477_006821</name>
</gene>
<keyword evidence="2" id="KW-1185">Reference proteome</keyword>
<evidence type="ECO:0000313" key="2">
    <source>
        <dbReference type="Proteomes" id="UP001607303"/>
    </source>
</evidence>
<sequence>MYMKETLESVSIDRKLITFNVSLKMGYNPIAMVLIRAKMISTYSRFVSFHFISFRFVSFRFVSLIQDIPFVANVMEGEGRAFRVSAFRRSARSERRAVGSDASRAQVASSAMVFGGFRDCGLRANARDASFHPSFRVAIGTIVILILITSQPSFSQESLANRMRVISEDLDRQLNDIMASQAVNYTTVNTTGLPYNATTKFNPKGMGQLYNVTNMFIDFIQSKQAYPEALFPTSMRYPRGCPSARRRQPLLLFCSPKANSANRMNYSFSPLAAFFIKNITRISISNTFWIRLNLHDTFHKKNHTFTINIRKLKLIAH</sequence>
<protein>
    <submittedName>
        <fullName evidence="1">Prominin-like protein isoform X5</fullName>
    </submittedName>
</protein>
<dbReference type="Proteomes" id="UP001607303">
    <property type="component" value="Unassembled WGS sequence"/>
</dbReference>
<organism evidence="1 2">
    <name type="scientific">Vespula maculifrons</name>
    <name type="common">Eastern yellow jacket</name>
    <name type="synonym">Wasp</name>
    <dbReference type="NCBI Taxonomy" id="7453"/>
    <lineage>
        <taxon>Eukaryota</taxon>
        <taxon>Metazoa</taxon>
        <taxon>Ecdysozoa</taxon>
        <taxon>Arthropoda</taxon>
        <taxon>Hexapoda</taxon>
        <taxon>Insecta</taxon>
        <taxon>Pterygota</taxon>
        <taxon>Neoptera</taxon>
        <taxon>Endopterygota</taxon>
        <taxon>Hymenoptera</taxon>
        <taxon>Apocrita</taxon>
        <taxon>Aculeata</taxon>
        <taxon>Vespoidea</taxon>
        <taxon>Vespidae</taxon>
        <taxon>Vespinae</taxon>
        <taxon>Vespula</taxon>
    </lineage>
</organism>